<keyword evidence="1" id="KW-0472">Membrane</keyword>
<gene>
    <name evidence="2" type="ORF">QY95_00122</name>
</gene>
<dbReference type="Proteomes" id="UP000031563">
    <property type="component" value="Unassembled WGS sequence"/>
</dbReference>
<sequence>MESFSAGDETVGMQKTDTTITKHDSIVIEANLLYFFIFFLRKTSYIYIMGKYSMIEQ</sequence>
<keyword evidence="3" id="KW-1185">Reference proteome</keyword>
<name>A0A0F5I276_BACTR</name>
<feature type="transmembrane region" description="Helical" evidence="1">
    <location>
        <begin position="32"/>
        <end position="50"/>
    </location>
</feature>
<proteinExistence type="predicted"/>
<comment type="caution">
    <text evidence="2">The sequence shown here is derived from an EMBL/GenBank/DDBJ whole genome shotgun (WGS) entry which is preliminary data.</text>
</comment>
<evidence type="ECO:0000256" key="1">
    <source>
        <dbReference type="SAM" id="Phobius"/>
    </source>
</evidence>
<dbReference type="AlphaFoldDB" id="A0A0F5I276"/>
<dbReference type="EMBL" id="JWIR02000012">
    <property type="protein sequence ID" value="KKB42273.1"/>
    <property type="molecule type" value="Genomic_DNA"/>
</dbReference>
<evidence type="ECO:0000313" key="3">
    <source>
        <dbReference type="Proteomes" id="UP000031563"/>
    </source>
</evidence>
<keyword evidence="1" id="KW-0812">Transmembrane</keyword>
<reference evidence="2" key="1">
    <citation type="submission" date="2015-02" db="EMBL/GenBank/DDBJ databases">
        <title>Genome Assembly of Bacillaceae bacterium MTCC 8252.</title>
        <authorList>
            <person name="Verma A."/>
            <person name="Khatri I."/>
            <person name="Mual P."/>
            <person name="Subramanian S."/>
            <person name="Krishnamurthi S."/>
        </authorList>
    </citation>
    <scope>NUCLEOTIDE SEQUENCE [LARGE SCALE GENOMIC DNA]</scope>
    <source>
        <strain evidence="2">MTCC 8252</strain>
    </source>
</reference>
<organism evidence="2 3">
    <name type="scientific">Bacillus thermotolerans</name>
    <name type="common">Quasibacillus thermotolerans</name>
    <dbReference type="NCBI Taxonomy" id="1221996"/>
    <lineage>
        <taxon>Bacteria</taxon>
        <taxon>Bacillati</taxon>
        <taxon>Bacillota</taxon>
        <taxon>Bacilli</taxon>
        <taxon>Bacillales</taxon>
        <taxon>Bacillaceae</taxon>
        <taxon>Bacillus</taxon>
    </lineage>
</organism>
<protein>
    <submittedName>
        <fullName evidence="2">Uncharacterized protein</fullName>
    </submittedName>
</protein>
<keyword evidence="1" id="KW-1133">Transmembrane helix</keyword>
<dbReference type="STRING" id="1221996.QY95_00122"/>
<accession>A0A0F5IA06</accession>
<evidence type="ECO:0000313" key="2">
    <source>
        <dbReference type="EMBL" id="KKB42273.1"/>
    </source>
</evidence>
<accession>A0A0F5I276</accession>